<protein>
    <submittedName>
        <fullName evidence="2">Uncharacterized protein</fullName>
    </submittedName>
</protein>
<feature type="compositionally biased region" description="Polar residues" evidence="1">
    <location>
        <begin position="523"/>
        <end position="552"/>
    </location>
</feature>
<feature type="compositionally biased region" description="Low complexity" evidence="1">
    <location>
        <begin position="505"/>
        <end position="519"/>
    </location>
</feature>
<name>A0AAJ0DMY5_9PEZI</name>
<dbReference type="EMBL" id="JAWDJX010000017">
    <property type="protein sequence ID" value="KAK3053259.1"/>
    <property type="molecule type" value="Genomic_DNA"/>
</dbReference>
<accession>A0AAJ0DMY5</accession>
<proteinExistence type="predicted"/>
<feature type="compositionally biased region" description="Basic and acidic residues" evidence="1">
    <location>
        <begin position="382"/>
        <end position="407"/>
    </location>
</feature>
<evidence type="ECO:0000313" key="2">
    <source>
        <dbReference type="EMBL" id="KAK3053259.1"/>
    </source>
</evidence>
<evidence type="ECO:0000313" key="3">
    <source>
        <dbReference type="Proteomes" id="UP001271007"/>
    </source>
</evidence>
<feature type="compositionally biased region" description="Low complexity" evidence="1">
    <location>
        <begin position="463"/>
        <end position="483"/>
    </location>
</feature>
<sequence length="552" mass="61051">MHLLALPYDIRFQIYSYLFPPGQQIYVQTIGTKLRSMTSEHKIPVNLLKVCKSLNIEAGEHLYSGYLFNVIGRKKDCLVAYEQFLRTMQKYAREEVHVDAFSNGSHSSTMCISLQAGTSKMALLRRRERGEPKRIDELEQEVQMHQTKTSWRTSFSTSGPTALRQRLPLMLANSKMHYAFAFTALLVGQIAATPFIPDGAGYGDTNEGLSAFNDESVDYAGYARSEDHANGYGHHGAGHAHQGKHSDHGEDEHKHKHHAAHRTGHDSKPHHRHHQKQHHGHKVKPHHDNAGNKPGRQHPHHQHDHDGHSNGNAHHNGHGPAHRQPADHPEGDHHPAQHHNGAKHHGQEHQHRGPADHQQKGPQAYGAQHSGHNANKNHHGPKHDGPKHDGPKHDGPKHDGPKHDGPKHNGHHQQGQDKPSGYKHPQYHQKPGHGHAAHPCSSSDCDHSTEHSGTHHKPSATLKHPSSGHGHPSAHPKPSASSVHPEHPSAYPKPSSDSKHPSGIVIVPVTPTTKPHTVPSATAPKTTPAHSEKPQLQTTWHTELPTWASTTK</sequence>
<dbReference type="Proteomes" id="UP001271007">
    <property type="component" value="Unassembled WGS sequence"/>
</dbReference>
<feature type="region of interest" description="Disordered" evidence="1">
    <location>
        <begin position="226"/>
        <end position="552"/>
    </location>
</feature>
<reference evidence="2" key="1">
    <citation type="submission" date="2023-04" db="EMBL/GenBank/DDBJ databases">
        <title>Black Yeasts Isolated from many extreme environments.</title>
        <authorList>
            <person name="Coleine C."/>
            <person name="Stajich J.E."/>
            <person name="Selbmann L."/>
        </authorList>
    </citation>
    <scope>NUCLEOTIDE SEQUENCE</scope>
    <source>
        <strain evidence="2">CCFEE 5312</strain>
    </source>
</reference>
<comment type="caution">
    <text evidence="2">The sequence shown here is derived from an EMBL/GenBank/DDBJ whole genome shotgun (WGS) entry which is preliminary data.</text>
</comment>
<organism evidence="2 3">
    <name type="scientific">Extremus antarcticus</name>
    <dbReference type="NCBI Taxonomy" id="702011"/>
    <lineage>
        <taxon>Eukaryota</taxon>
        <taxon>Fungi</taxon>
        <taxon>Dikarya</taxon>
        <taxon>Ascomycota</taxon>
        <taxon>Pezizomycotina</taxon>
        <taxon>Dothideomycetes</taxon>
        <taxon>Dothideomycetidae</taxon>
        <taxon>Mycosphaerellales</taxon>
        <taxon>Extremaceae</taxon>
        <taxon>Extremus</taxon>
    </lineage>
</organism>
<evidence type="ECO:0000256" key="1">
    <source>
        <dbReference type="SAM" id="MobiDB-lite"/>
    </source>
</evidence>
<feature type="compositionally biased region" description="Basic and acidic residues" evidence="1">
    <location>
        <begin position="324"/>
        <end position="335"/>
    </location>
</feature>
<feature type="compositionally biased region" description="Basic residues" evidence="1">
    <location>
        <begin position="425"/>
        <end position="436"/>
    </location>
</feature>
<feature type="compositionally biased region" description="Basic and acidic residues" evidence="1">
    <location>
        <begin position="345"/>
        <end position="359"/>
    </location>
</feature>
<feature type="compositionally biased region" description="Basic and acidic residues" evidence="1">
    <location>
        <begin position="244"/>
        <end position="253"/>
    </location>
</feature>
<gene>
    <name evidence="2" type="ORF">LTR09_005885</name>
</gene>
<dbReference type="AlphaFoldDB" id="A0AAJ0DMY5"/>
<keyword evidence="3" id="KW-1185">Reference proteome</keyword>
<feature type="compositionally biased region" description="Basic residues" evidence="1">
    <location>
        <begin position="254"/>
        <end position="285"/>
    </location>
</feature>
<feature type="compositionally biased region" description="Basic and acidic residues" evidence="1">
    <location>
        <begin position="444"/>
        <end position="453"/>
    </location>
</feature>